<dbReference type="InterPro" id="IPR036412">
    <property type="entry name" value="HAD-like_sf"/>
</dbReference>
<dbReference type="RefSeq" id="WP_038218114.1">
    <property type="nucleotide sequence ID" value="NZ_CAWLWN010000225.1"/>
</dbReference>
<dbReference type="InterPro" id="IPR010033">
    <property type="entry name" value="HAD_SF_ppase_IIIC"/>
</dbReference>
<dbReference type="Gene3D" id="3.40.630.30">
    <property type="match status" value="1"/>
</dbReference>
<keyword evidence="2" id="KW-0378">Hydrolase</keyword>
<gene>
    <name evidence="2" type="primary">xcnC</name>
    <name evidence="2" type="ORF">XBP1_2630022</name>
</gene>
<keyword evidence="1" id="KW-0479">Metal-binding</keyword>
<dbReference type="NCBIfam" id="TIGR01686">
    <property type="entry name" value="FkbH"/>
    <property type="match status" value="1"/>
</dbReference>
<dbReference type="Proteomes" id="UP000028511">
    <property type="component" value="Unassembled WGS sequence"/>
</dbReference>
<dbReference type="SUPFAM" id="SSF55729">
    <property type="entry name" value="Acyl-CoA N-acyltransferases (Nat)"/>
    <property type="match status" value="1"/>
</dbReference>
<name>A0A077NG45_XENBV</name>
<dbReference type="InterPro" id="IPR016181">
    <property type="entry name" value="Acyl_CoA_acyltransferase"/>
</dbReference>
<accession>A0A077NG45</accession>
<dbReference type="HOGENOM" id="CLU_018095_0_0_6"/>
<dbReference type="InterPro" id="IPR023214">
    <property type="entry name" value="HAD_sf"/>
</dbReference>
<dbReference type="AlphaFoldDB" id="A0A077NG45"/>
<proteinExistence type="predicted"/>
<sequence length="352" mass="40982">MDDLIEKIELNKKPVKCVIWDLDNTIWTGILSEQDDLKLKNGIEQLIDQLDKMGILQSIASRNDASDALDMLKKFNLEQYFVYPQINWGPKSSSIKKIQKSLNISADTFIFVDDQILERDEVNSKFPEVTCIDALEYESILSLPRIANMEVSDDAKLRRQRYQDDILRKEEEETFVGASEEFLSQLDMKFYISKAEPEDLLRAEELTQRTNQLNSTGITYSREQLSQLMNSEEYALFVFELVDKYGSYGKIGLALVHYKDNTDYIKLLLMSCRTLSRGVGSIALTFIMQQAKERGRKLHAEFKRTLRNRQMFVTYQFSGFKEIEKHPDDTIIFYNDLEQVPDLPHYVDVIIK</sequence>
<dbReference type="GO" id="GO:0004725">
    <property type="term" value="F:protein tyrosine phosphatase activity"/>
    <property type="evidence" value="ECO:0007669"/>
    <property type="project" value="UniProtKB-EC"/>
</dbReference>
<dbReference type="Gene3D" id="3.40.50.1000">
    <property type="entry name" value="HAD superfamily/HAD-like"/>
    <property type="match status" value="1"/>
</dbReference>
<reference evidence="2" key="1">
    <citation type="submission" date="2013-07" db="EMBL/GenBank/DDBJ databases">
        <title>Sub-species coevolution in mutualistic symbiosis.</title>
        <authorList>
            <person name="Murfin K."/>
            <person name="Klassen J."/>
            <person name="Lee M."/>
            <person name="Forst S."/>
            <person name="Stock P."/>
            <person name="Goodrich-Blair H."/>
        </authorList>
    </citation>
    <scope>NUCLEOTIDE SEQUENCE [LARGE SCALE GENOMIC DNA]</scope>
    <source>
        <strain evidence="2">Puntauvense</strain>
    </source>
</reference>
<comment type="caution">
    <text evidence="2">The sequence shown here is derived from an EMBL/GenBank/DDBJ whole genome shotgun (WGS) entry which is preliminary data.</text>
</comment>
<protein>
    <submittedName>
        <fullName evidence="2">Methoxymalonate biosynthesis protein involved in xenocoumacin synthesis</fullName>
        <ecNumber evidence="2">3.1.3.48</ecNumber>
    </submittedName>
</protein>
<dbReference type="InterPro" id="IPR041492">
    <property type="entry name" value="HAD_2"/>
</dbReference>
<organism evidence="2">
    <name type="scientific">Xenorhabdus bovienii str. puntauvense</name>
    <dbReference type="NCBI Taxonomy" id="1398201"/>
    <lineage>
        <taxon>Bacteria</taxon>
        <taxon>Pseudomonadati</taxon>
        <taxon>Pseudomonadota</taxon>
        <taxon>Gammaproteobacteria</taxon>
        <taxon>Enterobacterales</taxon>
        <taxon>Morganellaceae</taxon>
        <taxon>Xenorhabdus</taxon>
    </lineage>
</organism>
<dbReference type="SUPFAM" id="SSF56784">
    <property type="entry name" value="HAD-like"/>
    <property type="match status" value="1"/>
</dbReference>
<dbReference type="Pfam" id="PF13419">
    <property type="entry name" value="HAD_2"/>
    <property type="match status" value="1"/>
</dbReference>
<dbReference type="EC" id="3.1.3.48" evidence="2"/>
<dbReference type="InterPro" id="IPR010037">
    <property type="entry name" value="FkbH_domain"/>
</dbReference>
<dbReference type="EMBL" id="CBSW010000183">
    <property type="protein sequence ID" value="CDG97432.1"/>
    <property type="molecule type" value="Genomic_DNA"/>
</dbReference>
<evidence type="ECO:0000256" key="1">
    <source>
        <dbReference type="ARBA" id="ARBA00022723"/>
    </source>
</evidence>
<evidence type="ECO:0000313" key="2">
    <source>
        <dbReference type="EMBL" id="CDG97432.1"/>
    </source>
</evidence>
<dbReference type="GO" id="GO:0046872">
    <property type="term" value="F:metal ion binding"/>
    <property type="evidence" value="ECO:0007669"/>
    <property type="project" value="UniProtKB-KW"/>
</dbReference>
<dbReference type="NCBIfam" id="TIGR01681">
    <property type="entry name" value="HAD-SF-IIIC"/>
    <property type="match status" value="1"/>
</dbReference>